<dbReference type="PANTHER" id="PTHR34211:SF3">
    <property type="entry name" value="CALCINEURIN-LIKE METALLO-PHOSPHOESTERASE SUPERFAMILY PROTEIN"/>
    <property type="match status" value="1"/>
</dbReference>
<feature type="compositionally biased region" description="Basic and acidic residues" evidence="1">
    <location>
        <begin position="349"/>
        <end position="361"/>
    </location>
</feature>
<keyword evidence="2" id="KW-0472">Membrane</keyword>
<evidence type="ECO:0000313" key="4">
    <source>
        <dbReference type="Proteomes" id="UP000265515"/>
    </source>
</evidence>
<dbReference type="AlphaFoldDB" id="A0A388KCA5"/>
<feature type="region of interest" description="Disordered" evidence="1">
    <location>
        <begin position="311"/>
        <end position="370"/>
    </location>
</feature>
<dbReference type="PANTHER" id="PTHR34211">
    <property type="entry name" value="CALCINEURIN-LIKE METALLO-PHOSPHOESTERASE SUPERFAMILY PROTEIN"/>
    <property type="match status" value="1"/>
</dbReference>
<evidence type="ECO:0000256" key="1">
    <source>
        <dbReference type="SAM" id="MobiDB-lite"/>
    </source>
</evidence>
<proteinExistence type="predicted"/>
<sequence>MLQCDLDPIFNQERLRGRAREFFRTELRAVRFLLEESYVSIVGTLVFLGLAIYFVPTKLERKRRIALGITHFLSHLLAAFALMLMLEVGVEVCVRHELLGTSGYHTLYEWYQSKQKEHFPDPTRLRSRMEVWTFGLYPACFKYLMSAFDVPETMAVTRNKICKEGMQKLPRRFQVLYYVCVFLYYWVLSTPVVSLVMGCYLYICINWLHVHFDEAFSSLRIAHFKSFIRGHITPDGHLEIFVLAVDKVPRDWSIDPKWFEEQESSPGVMPHKLSYPSKWIPAPGYCNGDSQCNVRIVDHFVVDKKPLPCPKPASPPQAAKEVPAGTVSSSTTARRAPKRTHRPSPLSGKQHEEHSPNRTGEDALGVSISGGKKARTSLSVADNLHPESGGGSFHAVSVAIREPVRFPEWIWRAVHPDPIEGWKFVGQPRSPSPPRRHVSRKGPPITRHLSLSPCRRGARAMGGDVVELVHAAQGHEESHIDDKGQPAATNRELRAHRGSFYSLPSSQSQSISSGFLDLPHHWQGTEGVLVPCCQGGERCSQLLQEVSTNSCASGKERERCTRLSQEVSTNSCAGGMERGKKRTLGTGEDVGYEPNTALEEVVREMGQEEGEGRVRYFQEARL</sequence>
<dbReference type="Gramene" id="GBG67636">
    <property type="protein sequence ID" value="GBG67636"/>
    <property type="gene ID" value="CBR_g765"/>
</dbReference>
<accession>A0A388KCA5</accession>
<organism evidence="3 4">
    <name type="scientific">Chara braunii</name>
    <name type="common">Braun's stonewort</name>
    <dbReference type="NCBI Taxonomy" id="69332"/>
    <lineage>
        <taxon>Eukaryota</taxon>
        <taxon>Viridiplantae</taxon>
        <taxon>Streptophyta</taxon>
        <taxon>Charophyceae</taxon>
        <taxon>Charales</taxon>
        <taxon>Characeae</taxon>
        <taxon>Chara</taxon>
    </lineage>
</organism>
<dbReference type="OrthoDB" id="1883418at2759"/>
<name>A0A388KCA5_CHABU</name>
<dbReference type="STRING" id="69332.A0A388KCA5"/>
<gene>
    <name evidence="3" type="ORF">CBR_g765</name>
</gene>
<feature type="region of interest" description="Disordered" evidence="1">
    <location>
        <begin position="425"/>
        <end position="447"/>
    </location>
</feature>
<reference evidence="3 4" key="1">
    <citation type="journal article" date="2018" name="Cell">
        <title>The Chara Genome: Secondary Complexity and Implications for Plant Terrestrialization.</title>
        <authorList>
            <person name="Nishiyama T."/>
            <person name="Sakayama H."/>
            <person name="Vries J.D."/>
            <person name="Buschmann H."/>
            <person name="Saint-Marcoux D."/>
            <person name="Ullrich K.K."/>
            <person name="Haas F.B."/>
            <person name="Vanderstraeten L."/>
            <person name="Becker D."/>
            <person name="Lang D."/>
            <person name="Vosolsobe S."/>
            <person name="Rombauts S."/>
            <person name="Wilhelmsson P.K.I."/>
            <person name="Janitza P."/>
            <person name="Kern R."/>
            <person name="Heyl A."/>
            <person name="Rumpler F."/>
            <person name="Villalobos L.I.A.C."/>
            <person name="Clay J.M."/>
            <person name="Skokan R."/>
            <person name="Toyoda A."/>
            <person name="Suzuki Y."/>
            <person name="Kagoshima H."/>
            <person name="Schijlen E."/>
            <person name="Tajeshwar N."/>
            <person name="Catarino B."/>
            <person name="Hetherington A.J."/>
            <person name="Saltykova A."/>
            <person name="Bonnot C."/>
            <person name="Breuninger H."/>
            <person name="Symeonidi A."/>
            <person name="Radhakrishnan G.V."/>
            <person name="Van Nieuwerburgh F."/>
            <person name="Deforce D."/>
            <person name="Chang C."/>
            <person name="Karol K.G."/>
            <person name="Hedrich R."/>
            <person name="Ulvskov P."/>
            <person name="Glockner G."/>
            <person name="Delwiche C.F."/>
            <person name="Petrasek J."/>
            <person name="Van de Peer Y."/>
            <person name="Friml J."/>
            <person name="Beilby M."/>
            <person name="Dolan L."/>
            <person name="Kohara Y."/>
            <person name="Sugano S."/>
            <person name="Fujiyama A."/>
            <person name="Delaux P.-M."/>
            <person name="Quint M."/>
            <person name="TheiBen G."/>
            <person name="Hagemann M."/>
            <person name="Harholt J."/>
            <person name="Dunand C."/>
            <person name="Zachgo S."/>
            <person name="Langdale J."/>
            <person name="Maumus F."/>
            <person name="Straeten D.V.D."/>
            <person name="Gould S.B."/>
            <person name="Rensing S.A."/>
        </authorList>
    </citation>
    <scope>NUCLEOTIDE SEQUENCE [LARGE SCALE GENOMIC DNA]</scope>
    <source>
        <strain evidence="3 4">S276</strain>
    </source>
</reference>
<feature type="transmembrane region" description="Helical" evidence="2">
    <location>
        <begin position="67"/>
        <end position="86"/>
    </location>
</feature>
<keyword evidence="4" id="KW-1185">Reference proteome</keyword>
<protein>
    <submittedName>
        <fullName evidence="3">Uncharacterized protein</fullName>
    </submittedName>
</protein>
<comment type="caution">
    <text evidence="3">The sequence shown here is derived from an EMBL/GenBank/DDBJ whole genome shotgun (WGS) entry which is preliminary data.</text>
</comment>
<evidence type="ECO:0000313" key="3">
    <source>
        <dbReference type="EMBL" id="GBG67636.1"/>
    </source>
</evidence>
<dbReference type="EMBL" id="BFEA01000090">
    <property type="protein sequence ID" value="GBG67636.1"/>
    <property type="molecule type" value="Genomic_DNA"/>
</dbReference>
<evidence type="ECO:0000256" key="2">
    <source>
        <dbReference type="SAM" id="Phobius"/>
    </source>
</evidence>
<feature type="transmembrane region" description="Helical" evidence="2">
    <location>
        <begin position="37"/>
        <end position="55"/>
    </location>
</feature>
<keyword evidence="2" id="KW-1133">Transmembrane helix</keyword>
<dbReference type="Proteomes" id="UP000265515">
    <property type="component" value="Unassembled WGS sequence"/>
</dbReference>
<keyword evidence="2" id="KW-0812">Transmembrane</keyword>
<feature type="transmembrane region" description="Helical" evidence="2">
    <location>
        <begin position="175"/>
        <end position="203"/>
    </location>
</feature>